<proteinExistence type="predicted"/>
<gene>
    <name evidence="1" type="ORF">YALI1_F30296g</name>
</gene>
<dbReference type="Proteomes" id="UP000182444">
    <property type="component" value="Chromosome 1F"/>
</dbReference>
<evidence type="ECO:0000313" key="2">
    <source>
        <dbReference type="Proteomes" id="UP000182444"/>
    </source>
</evidence>
<name>A0A1D8NPM8_YARLL</name>
<organism evidence="1 2">
    <name type="scientific">Yarrowia lipolytica</name>
    <name type="common">Candida lipolytica</name>
    <dbReference type="NCBI Taxonomy" id="4952"/>
    <lineage>
        <taxon>Eukaryota</taxon>
        <taxon>Fungi</taxon>
        <taxon>Dikarya</taxon>
        <taxon>Ascomycota</taxon>
        <taxon>Saccharomycotina</taxon>
        <taxon>Dipodascomycetes</taxon>
        <taxon>Dipodascales</taxon>
        <taxon>Dipodascales incertae sedis</taxon>
        <taxon>Yarrowia</taxon>
    </lineage>
</organism>
<dbReference type="AlphaFoldDB" id="A0A1D8NPM8"/>
<dbReference type="GeneID" id="94584042"/>
<evidence type="ECO:0000313" key="1">
    <source>
        <dbReference type="EMBL" id="AOW07590.1"/>
    </source>
</evidence>
<sequence length="88" mass="9613">MVEMSRTADVIFGTPRDLQKGNDVRTNQEVAQRSWVGASFINQPFNGRDSSKGTQTRLGGLRGIIRAVSDDCLSILASNSENVSLKSR</sequence>
<dbReference type="RefSeq" id="XP_068139565.1">
    <property type="nucleotide sequence ID" value="XM_068283464.1"/>
</dbReference>
<accession>A0A1D8NPM8</accession>
<dbReference type="EMBL" id="CP017558">
    <property type="protein sequence ID" value="AOW07590.1"/>
    <property type="molecule type" value="Genomic_DNA"/>
</dbReference>
<dbReference type="VEuPathDB" id="FungiDB:YALI1_F30296g"/>
<protein>
    <submittedName>
        <fullName evidence="1">Uncharacterized protein</fullName>
    </submittedName>
</protein>
<reference evidence="1 2" key="1">
    <citation type="journal article" date="2016" name="PLoS ONE">
        <title>Sequence Assembly of Yarrowia lipolytica Strain W29/CLIB89 Shows Transposable Element Diversity.</title>
        <authorList>
            <person name="Magnan C."/>
            <person name="Yu J."/>
            <person name="Chang I."/>
            <person name="Jahn E."/>
            <person name="Kanomata Y."/>
            <person name="Wu J."/>
            <person name="Zeller M."/>
            <person name="Oakes M."/>
            <person name="Baldi P."/>
            <person name="Sandmeyer S."/>
        </authorList>
    </citation>
    <scope>NUCLEOTIDE SEQUENCE [LARGE SCALE GENOMIC DNA]</scope>
    <source>
        <strain evidence="2">CLIB89(W29)</strain>
    </source>
</reference>